<dbReference type="InterPro" id="IPR036390">
    <property type="entry name" value="WH_DNA-bd_sf"/>
</dbReference>
<dbReference type="Pfam" id="PF00027">
    <property type="entry name" value="cNMP_binding"/>
    <property type="match status" value="1"/>
</dbReference>
<dbReference type="PANTHER" id="PTHR24567:SF74">
    <property type="entry name" value="HTH-TYPE TRANSCRIPTIONAL REGULATOR ARCR"/>
    <property type="match status" value="1"/>
</dbReference>
<reference evidence="6 7" key="1">
    <citation type="journal article" date="2014" name="Genome Announc.">
        <title>Draft Genome Sequence of the Iron-Oxidizing, Acidophilic, and Halotolerant 'Thiobacillus prosperus' Type Strain DSM 5130.</title>
        <authorList>
            <person name="Ossandon F.J."/>
            <person name="Cardenas J.P."/>
            <person name="Corbett M."/>
            <person name="Quatrini R."/>
            <person name="Holmes D.S."/>
            <person name="Watkin E."/>
        </authorList>
    </citation>
    <scope>NUCLEOTIDE SEQUENCE [LARGE SCALE GENOMIC DNA]</scope>
    <source>
        <strain evidence="6 7">DSM 5130</strain>
    </source>
</reference>
<protein>
    <recommendedName>
        <fullName evidence="8">Crp/Fnr family transcriptional regulator</fullName>
    </recommendedName>
</protein>
<evidence type="ECO:0000313" key="6">
    <source>
        <dbReference type="EMBL" id="OBS08852.1"/>
    </source>
</evidence>
<dbReference type="OrthoDB" id="9777588at2"/>
<dbReference type="Gene3D" id="1.10.10.10">
    <property type="entry name" value="Winged helix-like DNA-binding domain superfamily/Winged helix DNA-binding domain"/>
    <property type="match status" value="1"/>
</dbReference>
<dbReference type="AlphaFoldDB" id="A0A1A6C2Q7"/>
<dbReference type="PROSITE" id="PS50042">
    <property type="entry name" value="CNMP_BINDING_3"/>
    <property type="match status" value="1"/>
</dbReference>
<dbReference type="Proteomes" id="UP000029273">
    <property type="component" value="Unassembled WGS sequence"/>
</dbReference>
<dbReference type="RefSeq" id="WP_038091382.1">
    <property type="nucleotide sequence ID" value="NZ_JQSG02000006.1"/>
</dbReference>
<dbReference type="GO" id="GO:0003700">
    <property type="term" value="F:DNA-binding transcription factor activity"/>
    <property type="evidence" value="ECO:0007669"/>
    <property type="project" value="TreeGrafter"/>
</dbReference>
<dbReference type="PANTHER" id="PTHR24567">
    <property type="entry name" value="CRP FAMILY TRANSCRIPTIONAL REGULATORY PROTEIN"/>
    <property type="match status" value="1"/>
</dbReference>
<dbReference type="SMART" id="SM00419">
    <property type="entry name" value="HTH_CRP"/>
    <property type="match status" value="1"/>
</dbReference>
<dbReference type="GO" id="GO:0005829">
    <property type="term" value="C:cytosol"/>
    <property type="evidence" value="ECO:0007669"/>
    <property type="project" value="TreeGrafter"/>
</dbReference>
<dbReference type="InterPro" id="IPR018490">
    <property type="entry name" value="cNMP-bd_dom_sf"/>
</dbReference>
<keyword evidence="3" id="KW-0804">Transcription</keyword>
<dbReference type="InterPro" id="IPR012318">
    <property type="entry name" value="HTH_CRP"/>
</dbReference>
<gene>
    <name evidence="6" type="ORF">Thpro_023102</name>
</gene>
<comment type="caution">
    <text evidence="6">The sequence shown here is derived from an EMBL/GenBank/DDBJ whole genome shotgun (WGS) entry which is preliminary data.</text>
</comment>
<sequence>MIETLQDIGLFASLDQHQLDSLARHIGRRKLARGETLFDAGTPARTFFLLRTGHIKLFMLSRQGGEKVMNIVAPGDTFAEGVAFMEHPVYPVGAEALEASEVWTVDAAVFRSLLLESPVACLALLGRQTRRIQGLLAEIEAQTLEGAHYRLIAYLLAQAQSDRSLELPASKTVIAAHLAIKPETLSRLLGELQRRGLVQVHARSVHLLDIPGLRTLAAAPTLHT</sequence>
<proteinExistence type="predicted"/>
<organism evidence="6 7">
    <name type="scientific">Acidihalobacter prosperus</name>
    <dbReference type="NCBI Taxonomy" id="160660"/>
    <lineage>
        <taxon>Bacteria</taxon>
        <taxon>Pseudomonadati</taxon>
        <taxon>Pseudomonadota</taxon>
        <taxon>Gammaproteobacteria</taxon>
        <taxon>Chromatiales</taxon>
        <taxon>Ectothiorhodospiraceae</taxon>
        <taxon>Acidihalobacter</taxon>
    </lineage>
</organism>
<dbReference type="PROSITE" id="PS51063">
    <property type="entry name" value="HTH_CRP_2"/>
    <property type="match status" value="1"/>
</dbReference>
<dbReference type="CDD" id="cd00038">
    <property type="entry name" value="CAP_ED"/>
    <property type="match status" value="1"/>
</dbReference>
<feature type="domain" description="Cyclic nucleotide-binding" evidence="4">
    <location>
        <begin position="10"/>
        <end position="114"/>
    </location>
</feature>
<dbReference type="InterPro" id="IPR050397">
    <property type="entry name" value="Env_Response_Regulators"/>
</dbReference>
<evidence type="ECO:0000259" key="5">
    <source>
        <dbReference type="PROSITE" id="PS51063"/>
    </source>
</evidence>
<name>A0A1A6C2Q7_9GAMM</name>
<dbReference type="SUPFAM" id="SSF46785">
    <property type="entry name" value="Winged helix' DNA-binding domain"/>
    <property type="match status" value="1"/>
</dbReference>
<feature type="domain" description="HTH crp-type" evidence="5">
    <location>
        <begin position="145"/>
        <end position="211"/>
    </location>
</feature>
<keyword evidence="7" id="KW-1185">Reference proteome</keyword>
<evidence type="ECO:0000313" key="7">
    <source>
        <dbReference type="Proteomes" id="UP000029273"/>
    </source>
</evidence>
<dbReference type="InterPro" id="IPR036388">
    <property type="entry name" value="WH-like_DNA-bd_sf"/>
</dbReference>
<dbReference type="Pfam" id="PF13545">
    <property type="entry name" value="HTH_Crp_2"/>
    <property type="match status" value="1"/>
</dbReference>
<keyword evidence="2" id="KW-0238">DNA-binding</keyword>
<evidence type="ECO:0000256" key="3">
    <source>
        <dbReference type="ARBA" id="ARBA00023163"/>
    </source>
</evidence>
<dbReference type="SMART" id="SM00100">
    <property type="entry name" value="cNMP"/>
    <property type="match status" value="1"/>
</dbReference>
<dbReference type="InterPro" id="IPR014710">
    <property type="entry name" value="RmlC-like_jellyroll"/>
</dbReference>
<dbReference type="SUPFAM" id="SSF51206">
    <property type="entry name" value="cAMP-binding domain-like"/>
    <property type="match status" value="1"/>
</dbReference>
<dbReference type="Gene3D" id="2.60.120.10">
    <property type="entry name" value="Jelly Rolls"/>
    <property type="match status" value="1"/>
</dbReference>
<evidence type="ECO:0008006" key="8">
    <source>
        <dbReference type="Google" id="ProtNLM"/>
    </source>
</evidence>
<evidence type="ECO:0000256" key="2">
    <source>
        <dbReference type="ARBA" id="ARBA00023125"/>
    </source>
</evidence>
<dbReference type="GO" id="GO:0003677">
    <property type="term" value="F:DNA binding"/>
    <property type="evidence" value="ECO:0007669"/>
    <property type="project" value="UniProtKB-KW"/>
</dbReference>
<evidence type="ECO:0000256" key="1">
    <source>
        <dbReference type="ARBA" id="ARBA00023015"/>
    </source>
</evidence>
<keyword evidence="1" id="KW-0805">Transcription regulation</keyword>
<evidence type="ECO:0000259" key="4">
    <source>
        <dbReference type="PROSITE" id="PS50042"/>
    </source>
</evidence>
<dbReference type="EMBL" id="JQSG02000006">
    <property type="protein sequence ID" value="OBS08852.1"/>
    <property type="molecule type" value="Genomic_DNA"/>
</dbReference>
<accession>A0A1A6C2Q7</accession>
<dbReference type="InterPro" id="IPR000595">
    <property type="entry name" value="cNMP-bd_dom"/>
</dbReference>